<sequence length="326" mass="35322">MTIATKFACSSALALLALSATAEARTLRLNHNNPEDHPVHLSMQRMADEVEQATDGSVTIRIYANSQLGTQRESTEQVQNCSLDMARSNAAELEAFVPTYGVFNLPYLFESEDHFDQVVAGEIGQRILDSGIDQGIRGLAYYTEGARSFYATKPILSPADLQGMKIRVQPSPSAVRMVELLGASPTPIGWGELYSALQQGVVDGAENNPTALTTARHGEVAKHFSLDEHTLIPAVVFISNCAWDEMTAEEQAALSTAARNSMLSHAEEWRDAATAAVEAAKSEMGVEVHEVDKAPFITAVQPMVDEARASSEDMAELIDQIRAQAE</sequence>
<dbReference type="RefSeq" id="WP_136886853.1">
    <property type="nucleotide sequence ID" value="NZ_SUNI01000015.1"/>
</dbReference>
<dbReference type="PANTHER" id="PTHR33376">
    <property type="match status" value="1"/>
</dbReference>
<evidence type="ECO:0000256" key="1">
    <source>
        <dbReference type="ARBA" id="ARBA00004418"/>
    </source>
</evidence>
<dbReference type="EMBL" id="SUNI01000015">
    <property type="protein sequence ID" value="TJZ90641.1"/>
    <property type="molecule type" value="Genomic_DNA"/>
</dbReference>
<dbReference type="Gene3D" id="3.40.190.170">
    <property type="entry name" value="Bacterial extracellular solute-binding protein, family 7"/>
    <property type="match status" value="1"/>
</dbReference>
<dbReference type="SUPFAM" id="SSF53850">
    <property type="entry name" value="Periplasmic binding protein-like II"/>
    <property type="match status" value="1"/>
</dbReference>
<dbReference type="AlphaFoldDB" id="A0A4U0R6K3"/>
<feature type="chain" id="PRO_5020606700" evidence="4">
    <location>
        <begin position="25"/>
        <end position="326"/>
    </location>
</feature>
<feature type="signal peptide" evidence="4">
    <location>
        <begin position="1"/>
        <end position="24"/>
    </location>
</feature>
<dbReference type="GO" id="GO:0055085">
    <property type="term" value="P:transmembrane transport"/>
    <property type="evidence" value="ECO:0007669"/>
    <property type="project" value="InterPro"/>
</dbReference>
<evidence type="ECO:0000256" key="2">
    <source>
        <dbReference type="ARBA" id="ARBA00022729"/>
    </source>
</evidence>
<dbReference type="NCBIfam" id="TIGR00787">
    <property type="entry name" value="dctP"/>
    <property type="match status" value="1"/>
</dbReference>
<evidence type="ECO:0000256" key="4">
    <source>
        <dbReference type="SAM" id="SignalP"/>
    </source>
</evidence>
<name>A0A4U0R6K3_9RHOB</name>
<accession>A0A4U0R6K3</accession>
<dbReference type="CDD" id="cd13671">
    <property type="entry name" value="PBP2_TRAP_SBP_like_3"/>
    <property type="match status" value="1"/>
</dbReference>
<dbReference type="NCBIfam" id="NF037995">
    <property type="entry name" value="TRAP_S1"/>
    <property type="match status" value="1"/>
</dbReference>
<dbReference type="InterPro" id="IPR018389">
    <property type="entry name" value="DctP_fam"/>
</dbReference>
<dbReference type="OrthoDB" id="8673861at2"/>
<keyword evidence="6" id="KW-1185">Reference proteome</keyword>
<dbReference type="GO" id="GO:0030288">
    <property type="term" value="C:outer membrane-bounded periplasmic space"/>
    <property type="evidence" value="ECO:0007669"/>
    <property type="project" value="InterPro"/>
</dbReference>
<keyword evidence="3" id="KW-0574">Periplasm</keyword>
<dbReference type="GO" id="GO:0030246">
    <property type="term" value="F:carbohydrate binding"/>
    <property type="evidence" value="ECO:0007669"/>
    <property type="project" value="TreeGrafter"/>
</dbReference>
<dbReference type="PIRSF" id="PIRSF006470">
    <property type="entry name" value="DctB"/>
    <property type="match status" value="1"/>
</dbReference>
<reference evidence="5 6" key="1">
    <citation type="submission" date="2019-04" db="EMBL/GenBank/DDBJ databases">
        <authorList>
            <person name="Li J."/>
        </authorList>
    </citation>
    <scope>NUCLEOTIDE SEQUENCE [LARGE SCALE GENOMIC DNA]</scope>
    <source>
        <strain evidence="5 6">KCTC 42687</strain>
    </source>
</reference>
<proteinExistence type="predicted"/>
<comment type="subcellular location">
    <subcellularLocation>
        <location evidence="1">Periplasm</location>
    </subcellularLocation>
</comment>
<evidence type="ECO:0000313" key="6">
    <source>
        <dbReference type="Proteomes" id="UP000309747"/>
    </source>
</evidence>
<gene>
    <name evidence="5" type="ORF">FA743_14705</name>
</gene>
<dbReference type="InterPro" id="IPR004682">
    <property type="entry name" value="TRAP_DctP"/>
</dbReference>
<organism evidence="5 6">
    <name type="scientific">Paracoccus gahaiensis</name>
    <dbReference type="NCBI Taxonomy" id="1706839"/>
    <lineage>
        <taxon>Bacteria</taxon>
        <taxon>Pseudomonadati</taxon>
        <taxon>Pseudomonadota</taxon>
        <taxon>Alphaproteobacteria</taxon>
        <taxon>Rhodobacterales</taxon>
        <taxon>Paracoccaceae</taxon>
        <taxon>Paracoccus</taxon>
    </lineage>
</organism>
<dbReference type="PANTHER" id="PTHR33376:SF2">
    <property type="entry name" value="DICARBOXYLATE-BINDING PERIPLASMIC PROTEIN"/>
    <property type="match status" value="1"/>
</dbReference>
<dbReference type="Proteomes" id="UP000309747">
    <property type="component" value="Unassembled WGS sequence"/>
</dbReference>
<evidence type="ECO:0000256" key="3">
    <source>
        <dbReference type="ARBA" id="ARBA00022764"/>
    </source>
</evidence>
<dbReference type="Pfam" id="PF03480">
    <property type="entry name" value="DctP"/>
    <property type="match status" value="1"/>
</dbReference>
<dbReference type="InterPro" id="IPR038404">
    <property type="entry name" value="TRAP_DctP_sf"/>
</dbReference>
<comment type="caution">
    <text evidence="5">The sequence shown here is derived from an EMBL/GenBank/DDBJ whole genome shotgun (WGS) entry which is preliminary data.</text>
</comment>
<evidence type="ECO:0000313" key="5">
    <source>
        <dbReference type="EMBL" id="TJZ90641.1"/>
    </source>
</evidence>
<keyword evidence="2 4" id="KW-0732">Signal</keyword>
<protein>
    <submittedName>
        <fullName evidence="5">TRAP transporter substrate-binding protein</fullName>
    </submittedName>
</protein>